<dbReference type="EnsemblMetazoa" id="XM_038016429.1">
    <property type="protein sequence ID" value="XP_037872357.1"/>
    <property type="gene ID" value="LOC119629690"/>
</dbReference>
<evidence type="ECO:0000313" key="1">
    <source>
        <dbReference type="EnsemblMetazoa" id="XP_037872357.1"/>
    </source>
</evidence>
<sequence length="146" mass="15901">MQIGGRRALSPTCEVSSESAPCSSRRAQSRADCTCCSRAGTCARSPASDVHTARTARVPLAARAHLHLARILRALLACRWLRALIYFWRAYCAHCSRAAGCARSSTSSTHTASTARVPLAARAHLLLARILRALLACRWLRALIYI</sequence>
<organism evidence="1 2">
    <name type="scientific">Bombyx mori</name>
    <name type="common">Silk moth</name>
    <dbReference type="NCBI Taxonomy" id="7091"/>
    <lineage>
        <taxon>Eukaryota</taxon>
        <taxon>Metazoa</taxon>
        <taxon>Ecdysozoa</taxon>
        <taxon>Arthropoda</taxon>
        <taxon>Hexapoda</taxon>
        <taxon>Insecta</taxon>
        <taxon>Pterygota</taxon>
        <taxon>Neoptera</taxon>
        <taxon>Endopterygota</taxon>
        <taxon>Lepidoptera</taxon>
        <taxon>Glossata</taxon>
        <taxon>Ditrysia</taxon>
        <taxon>Bombycoidea</taxon>
        <taxon>Bombycidae</taxon>
        <taxon>Bombycinae</taxon>
        <taxon>Bombyx</taxon>
    </lineage>
</organism>
<keyword evidence="2" id="KW-1185">Reference proteome</keyword>
<dbReference type="Proteomes" id="UP000005204">
    <property type="component" value="Unassembled WGS sequence"/>
</dbReference>
<accession>A0A8R2QYL5</accession>
<reference evidence="1" key="2">
    <citation type="submission" date="2022-06" db="UniProtKB">
        <authorList>
            <consortium name="EnsemblMetazoa"/>
        </authorList>
    </citation>
    <scope>IDENTIFICATION</scope>
    <source>
        <strain evidence="1">p50T (Dazao)</strain>
    </source>
</reference>
<proteinExistence type="predicted"/>
<protein>
    <submittedName>
        <fullName evidence="1">Uncharacterized protein</fullName>
    </submittedName>
</protein>
<evidence type="ECO:0000313" key="2">
    <source>
        <dbReference type="Proteomes" id="UP000005204"/>
    </source>
</evidence>
<name>A0A8R2QYL5_BOMMO</name>
<dbReference type="AlphaFoldDB" id="A0A8R2QYL5"/>
<reference evidence="2" key="1">
    <citation type="journal article" date="2008" name="Insect Biochem. Mol. Biol.">
        <title>The genome of a lepidopteran model insect, the silkworm Bombyx mori.</title>
        <authorList>
            <consortium name="International Silkworm Genome Consortium"/>
        </authorList>
    </citation>
    <scope>NUCLEOTIDE SEQUENCE [LARGE SCALE GENOMIC DNA]</scope>
    <source>
        <strain evidence="2">p50T</strain>
    </source>
</reference>